<evidence type="ECO:0000256" key="1">
    <source>
        <dbReference type="SAM" id="MobiDB-lite"/>
    </source>
</evidence>
<name>A0AA43QJN7_9LECA</name>
<dbReference type="Proteomes" id="UP001161017">
    <property type="component" value="Unassembled WGS sequence"/>
</dbReference>
<dbReference type="AlphaFoldDB" id="A0AA43QJN7"/>
<evidence type="ECO:0000313" key="3">
    <source>
        <dbReference type="Proteomes" id="UP001161017"/>
    </source>
</evidence>
<organism evidence="2 3">
    <name type="scientific">Ramalina farinacea</name>
    <dbReference type="NCBI Taxonomy" id="258253"/>
    <lineage>
        <taxon>Eukaryota</taxon>
        <taxon>Fungi</taxon>
        <taxon>Dikarya</taxon>
        <taxon>Ascomycota</taxon>
        <taxon>Pezizomycotina</taxon>
        <taxon>Lecanoromycetes</taxon>
        <taxon>OSLEUM clade</taxon>
        <taxon>Lecanoromycetidae</taxon>
        <taxon>Lecanorales</taxon>
        <taxon>Lecanorineae</taxon>
        <taxon>Ramalinaceae</taxon>
        <taxon>Ramalina</taxon>
    </lineage>
</organism>
<feature type="compositionally biased region" description="Basic and acidic residues" evidence="1">
    <location>
        <begin position="143"/>
        <end position="158"/>
    </location>
</feature>
<protein>
    <submittedName>
        <fullName evidence="2">Uncharacterized protein</fullName>
    </submittedName>
</protein>
<proteinExistence type="predicted"/>
<feature type="compositionally biased region" description="Acidic residues" evidence="1">
    <location>
        <begin position="112"/>
        <end position="128"/>
    </location>
</feature>
<sequence length="291" mass="31911">MPHATTPHRGAWIRPHARPAPPPKPVDPIASNISLLQYLAGTAPRHRSTSPIKRVAEERGNVKGSGQRKEAPAPTQPKVKLPKGLGLEGLEGLQYRPPPPPASLPPVAIVEVVEEEEGTDYGDEEGDTRDEIIEVVQSKAPRRVRESERGERSTRYHDSNASIQQRSYYRPPPPLPSQVKPRPSTTIVRAEPARRGASTATAGPIAHVFTTRHIGSGPVDAASARAALERGIRERKLERFGREERGWGEQKGFRDEREVGYAAHHRAAGREVARMGSGSRAMREAITPLVM</sequence>
<feature type="region of interest" description="Disordered" evidence="1">
    <location>
        <begin position="1"/>
        <end position="203"/>
    </location>
</feature>
<accession>A0AA43QJN7</accession>
<keyword evidence="3" id="KW-1185">Reference proteome</keyword>
<gene>
    <name evidence="2" type="ORF">OHK93_004321</name>
</gene>
<evidence type="ECO:0000313" key="2">
    <source>
        <dbReference type="EMBL" id="MDI1486131.1"/>
    </source>
</evidence>
<comment type="caution">
    <text evidence="2">The sequence shown here is derived from an EMBL/GenBank/DDBJ whole genome shotgun (WGS) entry which is preliminary data.</text>
</comment>
<dbReference type="EMBL" id="JAPUFD010000002">
    <property type="protein sequence ID" value="MDI1486131.1"/>
    <property type="molecule type" value="Genomic_DNA"/>
</dbReference>
<feature type="compositionally biased region" description="Basic and acidic residues" evidence="1">
    <location>
        <begin position="54"/>
        <end position="71"/>
    </location>
</feature>
<reference evidence="2" key="1">
    <citation type="journal article" date="2023" name="Genome Biol. Evol.">
        <title>First Whole Genome Sequence and Flow Cytometry Genome Size Data for the Lichen-Forming Fungus Ramalina farinacea (Ascomycota).</title>
        <authorList>
            <person name="Llewellyn T."/>
            <person name="Mian S."/>
            <person name="Hill R."/>
            <person name="Leitch I.J."/>
            <person name="Gaya E."/>
        </authorList>
    </citation>
    <scope>NUCLEOTIDE SEQUENCE</scope>
    <source>
        <strain evidence="2">LIQ254RAFAR</strain>
    </source>
</reference>
<feature type="compositionally biased region" description="Low complexity" evidence="1">
    <location>
        <begin position="84"/>
        <end position="93"/>
    </location>
</feature>